<dbReference type="PANTHER" id="PTHR30462:SF3">
    <property type="entry name" value="INTERMEMBRANE TRANSPORT PROTEIN PQIA"/>
    <property type="match status" value="1"/>
</dbReference>
<dbReference type="InterPro" id="IPR007498">
    <property type="entry name" value="PqiA-like"/>
</dbReference>
<feature type="transmembrane region" description="Helical" evidence="8">
    <location>
        <begin position="182"/>
        <end position="200"/>
    </location>
</feature>
<feature type="transmembrane region" description="Helical" evidence="8">
    <location>
        <begin position="386"/>
        <end position="409"/>
    </location>
</feature>
<comment type="caution">
    <text evidence="9">The sequence shown here is derived from an EMBL/GenBank/DDBJ whole genome shotgun (WGS) entry which is preliminary data.</text>
</comment>
<protein>
    <submittedName>
        <fullName evidence="9">Paraquat-inducible protein A</fullName>
    </submittedName>
</protein>
<keyword evidence="10" id="KW-1185">Reference proteome</keyword>
<gene>
    <name evidence="9" type="ORF">SAMN04487926_101773</name>
</gene>
<evidence type="ECO:0000256" key="1">
    <source>
        <dbReference type="ARBA" id="ARBA00004429"/>
    </source>
</evidence>
<evidence type="ECO:0000256" key="3">
    <source>
        <dbReference type="ARBA" id="ARBA00022475"/>
    </source>
</evidence>
<keyword evidence="3" id="KW-1003">Cell membrane</keyword>
<keyword evidence="6 8" id="KW-1133">Transmembrane helix</keyword>
<evidence type="ECO:0000256" key="6">
    <source>
        <dbReference type="ARBA" id="ARBA00022989"/>
    </source>
</evidence>
<evidence type="ECO:0000256" key="5">
    <source>
        <dbReference type="ARBA" id="ARBA00022692"/>
    </source>
</evidence>
<feature type="transmembrane region" description="Helical" evidence="8">
    <location>
        <begin position="102"/>
        <end position="130"/>
    </location>
</feature>
<evidence type="ECO:0000256" key="8">
    <source>
        <dbReference type="SAM" id="Phobius"/>
    </source>
</evidence>
<feature type="transmembrane region" description="Helical" evidence="8">
    <location>
        <begin position="59"/>
        <end position="82"/>
    </location>
</feature>
<comment type="similarity">
    <text evidence="2">Belongs to the PqiA family.</text>
</comment>
<keyword evidence="7 8" id="KW-0472">Membrane</keyword>
<evidence type="ECO:0000256" key="4">
    <source>
        <dbReference type="ARBA" id="ARBA00022519"/>
    </source>
</evidence>
<dbReference type="Pfam" id="PF04403">
    <property type="entry name" value="PqiA"/>
    <property type="match status" value="2"/>
</dbReference>
<evidence type="ECO:0000256" key="2">
    <source>
        <dbReference type="ARBA" id="ARBA00007555"/>
    </source>
</evidence>
<dbReference type="RefSeq" id="WP_091774811.1">
    <property type="nucleotide sequence ID" value="NZ_FNDI01000001.1"/>
</dbReference>
<evidence type="ECO:0000313" key="10">
    <source>
        <dbReference type="Proteomes" id="UP000198900"/>
    </source>
</evidence>
<dbReference type="NCBIfam" id="TIGR00155">
    <property type="entry name" value="pqiA_fam"/>
    <property type="match status" value="1"/>
</dbReference>
<evidence type="ECO:0000313" key="9">
    <source>
        <dbReference type="EMBL" id="SDH03679.1"/>
    </source>
</evidence>
<sequence>MSETSSAYLGHATRTPVIACHECDLLQRESAVPTEGALRCCRCRATLYRRHANSLDRTLAYALAACVLWIVSNAFPIVGLSVNGDVVETTMFGAVRVLYRDGMWPLSALIFITTMLMPACQALGLVWLLLPLRLGRTPYRADAVFRSLRVAQEWGMTEVLILGLLVALVKLAHIAAVVTGPALWSFGALMLLLAAAASAFDARDLWSRLQGVPDAGPAFDSDTPFAGETAAACGLCVCHDCGLLTRAAPAQARDEGDYANVHAAVHVPAHAAHCPRCGAHLHPRKPDSLARTWACLIAAVILYIPANVLPVMDTSSLFGAQKDTIMSGVVYLWTSGSWPLAVLVFIASIAVPMLKILAIGFLATSANLRSTWQPDQRARIYRLVELVGRWSMLDIYVIAVLTALVQFNALATVRAGPAAIAFGAVVVLTMFAAMSFDPRLIWDARKTE</sequence>
<feature type="transmembrane region" description="Helical" evidence="8">
    <location>
        <begin position="340"/>
        <end position="365"/>
    </location>
</feature>
<evidence type="ECO:0000256" key="7">
    <source>
        <dbReference type="ARBA" id="ARBA00023136"/>
    </source>
</evidence>
<dbReference type="PANTHER" id="PTHR30462">
    <property type="entry name" value="INTERMEMBRANE TRANSPORT PROTEIN PQIB-RELATED"/>
    <property type="match status" value="1"/>
</dbReference>
<dbReference type="AlphaFoldDB" id="A0A7Z7B0Y3"/>
<comment type="subcellular location">
    <subcellularLocation>
        <location evidence="1">Cell inner membrane</location>
        <topology evidence="1">Multi-pass membrane protein</topology>
    </subcellularLocation>
</comment>
<dbReference type="GO" id="GO:0005886">
    <property type="term" value="C:plasma membrane"/>
    <property type="evidence" value="ECO:0007669"/>
    <property type="project" value="UniProtKB-SubCell"/>
</dbReference>
<reference evidence="9" key="1">
    <citation type="submission" date="2016-10" db="EMBL/GenBank/DDBJ databases">
        <authorList>
            <person name="Varghese N."/>
            <person name="Submissions S."/>
        </authorList>
    </citation>
    <scope>NUCLEOTIDE SEQUENCE [LARGE SCALE GENOMIC DNA]</scope>
    <source>
        <strain evidence="9">YR281</strain>
    </source>
</reference>
<keyword evidence="4" id="KW-0997">Cell inner membrane</keyword>
<proteinExistence type="inferred from homology"/>
<feature type="transmembrane region" description="Helical" evidence="8">
    <location>
        <begin position="159"/>
        <end position="176"/>
    </location>
</feature>
<organism evidence="9 10">
    <name type="scientific">Paraburkholderia steynii</name>
    <dbReference type="NCBI Taxonomy" id="1245441"/>
    <lineage>
        <taxon>Bacteria</taxon>
        <taxon>Pseudomonadati</taxon>
        <taxon>Pseudomonadota</taxon>
        <taxon>Betaproteobacteria</taxon>
        <taxon>Burkholderiales</taxon>
        <taxon>Burkholderiaceae</taxon>
        <taxon>Paraburkholderia</taxon>
    </lineage>
</organism>
<dbReference type="EMBL" id="FNDI01000001">
    <property type="protein sequence ID" value="SDH03679.1"/>
    <property type="molecule type" value="Genomic_DNA"/>
</dbReference>
<accession>A0A7Z7B0Y3</accession>
<dbReference type="InterPro" id="IPR051800">
    <property type="entry name" value="PqiA-PqiB_transport"/>
</dbReference>
<keyword evidence="5 8" id="KW-0812">Transmembrane</keyword>
<feature type="transmembrane region" description="Helical" evidence="8">
    <location>
        <begin position="415"/>
        <end position="436"/>
    </location>
</feature>
<dbReference type="InterPro" id="IPR005219">
    <property type="entry name" value="PqiA-like_proteobact"/>
</dbReference>
<feature type="transmembrane region" description="Helical" evidence="8">
    <location>
        <begin position="293"/>
        <end position="312"/>
    </location>
</feature>
<name>A0A7Z7B0Y3_9BURK</name>
<dbReference type="Proteomes" id="UP000198900">
    <property type="component" value="Unassembled WGS sequence"/>
</dbReference>